<evidence type="ECO:0000256" key="2">
    <source>
        <dbReference type="ARBA" id="ARBA00013242"/>
    </source>
</evidence>
<evidence type="ECO:0000256" key="8">
    <source>
        <dbReference type="ARBA" id="ARBA00023065"/>
    </source>
</evidence>
<keyword evidence="13" id="KW-1185">Reference proteome</keyword>
<feature type="transmembrane region" description="Helical" evidence="11">
    <location>
        <begin position="760"/>
        <end position="779"/>
    </location>
</feature>
<feature type="transmembrane region" description="Helical" evidence="11">
    <location>
        <begin position="290"/>
        <end position="308"/>
    </location>
</feature>
<dbReference type="Proteomes" id="UP000054558">
    <property type="component" value="Unassembled WGS sequence"/>
</dbReference>
<dbReference type="EC" id="7.1.3.1" evidence="2"/>
<feature type="transmembrane region" description="Helical" evidence="11">
    <location>
        <begin position="464"/>
        <end position="485"/>
    </location>
</feature>
<reference evidence="12 13" key="1">
    <citation type="journal article" date="2014" name="Nat. Commun.">
        <title>Klebsormidium flaccidum genome reveals primary factors for plant terrestrial adaptation.</title>
        <authorList>
            <person name="Hori K."/>
            <person name="Maruyama F."/>
            <person name="Fujisawa T."/>
            <person name="Togashi T."/>
            <person name="Yamamoto N."/>
            <person name="Seo M."/>
            <person name="Sato S."/>
            <person name="Yamada T."/>
            <person name="Mori H."/>
            <person name="Tajima N."/>
            <person name="Moriyama T."/>
            <person name="Ikeuchi M."/>
            <person name="Watanabe M."/>
            <person name="Wada H."/>
            <person name="Kobayashi K."/>
            <person name="Saito M."/>
            <person name="Masuda T."/>
            <person name="Sasaki-Sekimoto Y."/>
            <person name="Mashiguchi K."/>
            <person name="Awai K."/>
            <person name="Shimojima M."/>
            <person name="Masuda S."/>
            <person name="Iwai M."/>
            <person name="Nobusawa T."/>
            <person name="Narise T."/>
            <person name="Kondo S."/>
            <person name="Saito H."/>
            <person name="Sato R."/>
            <person name="Murakawa M."/>
            <person name="Ihara Y."/>
            <person name="Oshima-Yamada Y."/>
            <person name="Ohtaka K."/>
            <person name="Satoh M."/>
            <person name="Sonobe K."/>
            <person name="Ishii M."/>
            <person name="Ohtani R."/>
            <person name="Kanamori-Sato M."/>
            <person name="Honoki R."/>
            <person name="Miyazaki D."/>
            <person name="Mochizuki H."/>
            <person name="Umetsu J."/>
            <person name="Higashi K."/>
            <person name="Shibata D."/>
            <person name="Kamiya Y."/>
            <person name="Sato N."/>
            <person name="Nakamura Y."/>
            <person name="Tabata S."/>
            <person name="Ida S."/>
            <person name="Kurokawa K."/>
            <person name="Ohta H."/>
        </authorList>
    </citation>
    <scope>NUCLEOTIDE SEQUENCE [LARGE SCALE GENOMIC DNA]</scope>
    <source>
        <strain evidence="12 13">NIES-2285</strain>
    </source>
</reference>
<evidence type="ECO:0000256" key="4">
    <source>
        <dbReference type="ARBA" id="ARBA00022692"/>
    </source>
</evidence>
<evidence type="ECO:0000256" key="10">
    <source>
        <dbReference type="SAM" id="MobiDB-lite"/>
    </source>
</evidence>
<dbReference type="GO" id="GO:0005773">
    <property type="term" value="C:vacuole"/>
    <property type="evidence" value="ECO:0000318"/>
    <property type="project" value="GO_Central"/>
</dbReference>
<feature type="transmembrane region" description="Helical" evidence="11">
    <location>
        <begin position="111"/>
        <end position="134"/>
    </location>
</feature>
<dbReference type="InterPro" id="IPR004131">
    <property type="entry name" value="PPase-energised_H-pump"/>
</dbReference>
<proteinExistence type="inferred from homology"/>
<keyword evidence="5" id="KW-0460">Magnesium</keyword>
<comment type="subcellular location">
    <subcellularLocation>
        <location evidence="1">Endomembrane system</location>
        <topology evidence="1">Multi-pass membrane protein</topology>
    </subcellularLocation>
</comment>
<dbReference type="OrthoDB" id="5210at2759"/>
<dbReference type="PANTHER" id="PTHR31998">
    <property type="entry name" value="K(+)-INSENSITIVE PYROPHOSPHATE-ENERGIZED PROTON PUMP"/>
    <property type="match status" value="1"/>
</dbReference>
<accession>A0A1Y1ICV1</accession>
<feature type="transmembrane region" description="Helical" evidence="11">
    <location>
        <begin position="89"/>
        <end position="105"/>
    </location>
</feature>
<protein>
    <recommendedName>
        <fullName evidence="2">H(+)-exporting diphosphatase</fullName>
        <ecNumber evidence="2">7.1.3.1</ecNumber>
    </recommendedName>
</protein>
<feature type="transmembrane region" description="Helical" evidence="11">
    <location>
        <begin position="164"/>
        <end position="182"/>
    </location>
</feature>
<dbReference type="OMA" id="MATTAMQ"/>
<dbReference type="STRING" id="105231.A0A1Y1ICV1"/>
<dbReference type="GO" id="GO:0009678">
    <property type="term" value="F:diphosphate hydrolysis-driven proton transmembrane transporter activity"/>
    <property type="evidence" value="ECO:0000318"/>
    <property type="project" value="GO_Central"/>
</dbReference>
<keyword evidence="4 11" id="KW-0812">Transmembrane</keyword>
<keyword evidence="9 11" id="KW-0472">Membrane</keyword>
<feature type="transmembrane region" description="Helical" evidence="11">
    <location>
        <begin position="620"/>
        <end position="638"/>
    </location>
</feature>
<feature type="region of interest" description="Disordered" evidence="10">
    <location>
        <begin position="38"/>
        <end position="59"/>
    </location>
</feature>
<dbReference type="HAMAP" id="MF_01129">
    <property type="entry name" value="PPase_energized_pump"/>
    <property type="match status" value="1"/>
</dbReference>
<feature type="transmembrane region" description="Helical" evidence="11">
    <location>
        <begin position="436"/>
        <end position="457"/>
    </location>
</feature>
<dbReference type="AlphaFoldDB" id="A0A1Y1ICV1"/>
<dbReference type="GO" id="GO:0016020">
    <property type="term" value="C:membrane"/>
    <property type="evidence" value="ECO:0007669"/>
    <property type="project" value="InterPro"/>
</dbReference>
<feature type="transmembrane region" description="Helical" evidence="11">
    <location>
        <begin position="553"/>
        <end position="575"/>
    </location>
</feature>
<feature type="transmembrane region" description="Helical" evidence="11">
    <location>
        <begin position="246"/>
        <end position="270"/>
    </location>
</feature>
<dbReference type="NCBIfam" id="NF001953">
    <property type="entry name" value="PRK00733.2-1"/>
    <property type="match status" value="1"/>
</dbReference>
<keyword evidence="3" id="KW-0813">Transport</keyword>
<keyword evidence="7 11" id="KW-1133">Transmembrane helix</keyword>
<evidence type="ECO:0000256" key="11">
    <source>
        <dbReference type="SAM" id="Phobius"/>
    </source>
</evidence>
<organism evidence="12 13">
    <name type="scientific">Klebsormidium nitens</name>
    <name type="common">Green alga</name>
    <name type="synonym">Ulothrix nitens</name>
    <dbReference type="NCBI Taxonomy" id="105231"/>
    <lineage>
        <taxon>Eukaryota</taxon>
        <taxon>Viridiplantae</taxon>
        <taxon>Streptophyta</taxon>
        <taxon>Klebsormidiophyceae</taxon>
        <taxon>Klebsormidiales</taxon>
        <taxon>Klebsormidiaceae</taxon>
        <taxon>Klebsormidium</taxon>
    </lineage>
</organism>
<feature type="transmembrane region" description="Helical" evidence="11">
    <location>
        <begin position="659"/>
        <end position="682"/>
    </location>
</feature>
<feature type="transmembrane region" description="Helical" evidence="11">
    <location>
        <begin position="730"/>
        <end position="748"/>
    </location>
</feature>
<name>A0A1Y1ICV1_KLENI</name>
<gene>
    <name evidence="12" type="ORF">KFL_003210070</name>
</gene>
<dbReference type="NCBIfam" id="NF001960">
    <property type="entry name" value="PRK00733.3-5"/>
    <property type="match status" value="1"/>
</dbReference>
<feature type="transmembrane region" description="Helical" evidence="11">
    <location>
        <begin position="523"/>
        <end position="541"/>
    </location>
</feature>
<dbReference type="GO" id="GO:0012505">
    <property type="term" value="C:endomembrane system"/>
    <property type="evidence" value="ECO:0007669"/>
    <property type="project" value="UniProtKB-SubCell"/>
</dbReference>
<dbReference type="NCBIfam" id="TIGR01104">
    <property type="entry name" value="V_PPase"/>
    <property type="match status" value="1"/>
</dbReference>
<feature type="transmembrane region" description="Helical" evidence="11">
    <location>
        <begin position="827"/>
        <end position="846"/>
    </location>
</feature>
<dbReference type="GO" id="GO:0055085">
    <property type="term" value="P:transmembrane transport"/>
    <property type="evidence" value="ECO:0000318"/>
    <property type="project" value="GO_Central"/>
</dbReference>
<evidence type="ECO:0000313" key="13">
    <source>
        <dbReference type="Proteomes" id="UP000054558"/>
    </source>
</evidence>
<keyword evidence="6" id="KW-1278">Translocase</keyword>
<evidence type="ECO:0000256" key="9">
    <source>
        <dbReference type="ARBA" id="ARBA00023136"/>
    </source>
</evidence>
<evidence type="ECO:0000313" key="12">
    <source>
        <dbReference type="EMBL" id="GAQ86931.1"/>
    </source>
</evidence>
<evidence type="ECO:0000256" key="1">
    <source>
        <dbReference type="ARBA" id="ARBA00004127"/>
    </source>
</evidence>
<evidence type="ECO:0000256" key="6">
    <source>
        <dbReference type="ARBA" id="ARBA00022967"/>
    </source>
</evidence>
<evidence type="ECO:0000256" key="5">
    <source>
        <dbReference type="ARBA" id="ARBA00022842"/>
    </source>
</evidence>
<dbReference type="EMBL" id="DF237270">
    <property type="protein sequence ID" value="GAQ86931.1"/>
    <property type="molecule type" value="Genomic_DNA"/>
</dbReference>
<dbReference type="PIRSF" id="PIRSF001265">
    <property type="entry name" value="H+-PPase"/>
    <property type="match status" value="1"/>
</dbReference>
<sequence>MAPIRSTQGFQASLSRPTSELSLASGAELLPVSRRLASGRSSAANSDMEDDPTGKSDLESGARSKKIYSAKKPVNFWLLRVLLSVDRRLYYSLALVSCFGMLYIGSKTSGIIVFVLITCVLSLLFACYLAQWVLAKDEGPPEMIEISDAIRDGAEGFFRTQYGAIGRMSVFLAVAIVVIYLFRKTTPEQEAAGLQRSTLAFITCFSFLLGAVCSAIAGYVGMWVSVRANVRVAGAARRSAREALQIALRAGGFSALIVVGMTVLGISILYSAAFVYFDVRGLNSMYMEDVPLLLVGYGFGASFVALFAQLGGGIYTKAADVGADLVGKVEQGIPEDDPRNPAVIADLVGDNVGDCAARGADLFESIAAEIISAMILGGTMAKKCKIADASGFILFPLVVHTFDLVVSAIGILSIKGTRDPSSKSPVEDPMLVLQRGYSLTLFLAVLAFGGSTRWLLYSEAAPSAWLHFALCGLVGIITAYLFVWISQYYTDYKYRPVRVLAEASTTGHGTNIIAGVSLGLESVALPVLVISCAIISAYWLGRTSGLVDQSGNPVGGLFGTAVATMGMLSTAAYVLTMDVFGPIADNAGGIVEMSQQPDNVREITDLLDAVGNTTKATTKGFSIGSAALASFLLFSAYMDEVSSFTGIPFTQVDIAIPEVFVGGLLGSMLIYLFSAWACAAVGRSAQEVVNEVRRQFLEKPGIMTYQEKPDYARCVSMVATSALREMVKPGLLAVGSPILVGIVFRIIGAYSGQSLLGAKAVAGMLMFATVSGILMALFLNTAGGAWDNAKKFIESGALGGKGSDTHKAAITGDTVGDPFKDTAGPSIHVLIKMLATITLVMAPLFLD</sequence>
<evidence type="ECO:0000256" key="7">
    <source>
        <dbReference type="ARBA" id="ARBA00022989"/>
    </source>
</evidence>
<evidence type="ECO:0000256" key="3">
    <source>
        <dbReference type="ARBA" id="ARBA00022448"/>
    </source>
</evidence>
<keyword evidence="8" id="KW-0406">Ion transport</keyword>
<feature type="transmembrane region" description="Helical" evidence="11">
    <location>
        <begin position="392"/>
        <end position="416"/>
    </location>
</feature>
<dbReference type="Pfam" id="PF03030">
    <property type="entry name" value="H_PPase"/>
    <property type="match status" value="1"/>
</dbReference>
<dbReference type="GO" id="GO:0004427">
    <property type="term" value="F:inorganic diphosphate phosphatase activity"/>
    <property type="evidence" value="ECO:0007669"/>
    <property type="project" value="InterPro"/>
</dbReference>
<feature type="transmembrane region" description="Helical" evidence="11">
    <location>
        <begin position="198"/>
        <end position="225"/>
    </location>
</feature>